<accession>A0AAP0EV00</accession>
<evidence type="ECO:0000313" key="2">
    <source>
        <dbReference type="EMBL" id="KAK9097322.1"/>
    </source>
</evidence>
<organism evidence="2 3">
    <name type="scientific">Stephania japonica</name>
    <dbReference type="NCBI Taxonomy" id="461633"/>
    <lineage>
        <taxon>Eukaryota</taxon>
        <taxon>Viridiplantae</taxon>
        <taxon>Streptophyta</taxon>
        <taxon>Embryophyta</taxon>
        <taxon>Tracheophyta</taxon>
        <taxon>Spermatophyta</taxon>
        <taxon>Magnoliopsida</taxon>
        <taxon>Ranunculales</taxon>
        <taxon>Menispermaceae</taxon>
        <taxon>Menispermoideae</taxon>
        <taxon>Cissampelideae</taxon>
        <taxon>Stephania</taxon>
    </lineage>
</organism>
<feature type="region of interest" description="Disordered" evidence="1">
    <location>
        <begin position="1"/>
        <end position="28"/>
    </location>
</feature>
<feature type="compositionally biased region" description="Basic and acidic residues" evidence="1">
    <location>
        <begin position="51"/>
        <end position="70"/>
    </location>
</feature>
<comment type="caution">
    <text evidence="2">The sequence shown here is derived from an EMBL/GenBank/DDBJ whole genome shotgun (WGS) entry which is preliminary data.</text>
</comment>
<feature type="compositionally biased region" description="Low complexity" evidence="1">
    <location>
        <begin position="1"/>
        <end position="14"/>
    </location>
</feature>
<sequence>MERSPTTPTLGGPTSNAPGHGSSGEGSKARARALYLVISSEDLSEYVTSGIEKESEKGRRERSVGEEREEDNIKVWKGDMNEIDMRGSVTARFSMAVIDDVIADVDASEDNEEEEAEGRSRDEGEGGEARVVESRSKVNVNWAGTIKMFYMQTVETRNIDGGKEVKVHTVDYRCPPGQEVRTETVQVVHEVHSDGSGGGAATDAVAGAAEAVAKTIQSAKEYLSGSNATNIHQQGNQLTDR</sequence>
<dbReference type="Proteomes" id="UP001417504">
    <property type="component" value="Unassembled WGS sequence"/>
</dbReference>
<dbReference type="AlphaFoldDB" id="A0AAP0EV00"/>
<proteinExistence type="predicted"/>
<feature type="region of interest" description="Disordered" evidence="1">
    <location>
        <begin position="46"/>
        <end position="70"/>
    </location>
</feature>
<dbReference type="EMBL" id="JBBNAE010000009">
    <property type="protein sequence ID" value="KAK9097322.1"/>
    <property type="molecule type" value="Genomic_DNA"/>
</dbReference>
<evidence type="ECO:0000313" key="3">
    <source>
        <dbReference type="Proteomes" id="UP001417504"/>
    </source>
</evidence>
<feature type="region of interest" description="Disordered" evidence="1">
    <location>
        <begin position="104"/>
        <end position="131"/>
    </location>
</feature>
<evidence type="ECO:0000256" key="1">
    <source>
        <dbReference type="SAM" id="MobiDB-lite"/>
    </source>
</evidence>
<name>A0AAP0EV00_9MAGN</name>
<feature type="compositionally biased region" description="Basic and acidic residues" evidence="1">
    <location>
        <begin position="117"/>
        <end position="131"/>
    </location>
</feature>
<gene>
    <name evidence="2" type="ORF">Sjap_022819</name>
</gene>
<protein>
    <submittedName>
        <fullName evidence="2">Uncharacterized protein</fullName>
    </submittedName>
</protein>
<keyword evidence="3" id="KW-1185">Reference proteome</keyword>
<feature type="compositionally biased region" description="Acidic residues" evidence="1">
    <location>
        <begin position="104"/>
        <end position="116"/>
    </location>
</feature>
<reference evidence="2 3" key="1">
    <citation type="submission" date="2024-01" db="EMBL/GenBank/DDBJ databases">
        <title>Genome assemblies of Stephania.</title>
        <authorList>
            <person name="Yang L."/>
        </authorList>
    </citation>
    <scope>NUCLEOTIDE SEQUENCE [LARGE SCALE GENOMIC DNA]</scope>
    <source>
        <strain evidence="2">QJT</strain>
        <tissue evidence="2">Leaf</tissue>
    </source>
</reference>